<dbReference type="InterPro" id="IPR036388">
    <property type="entry name" value="WH-like_DNA-bd_sf"/>
</dbReference>
<feature type="domain" description="HTH deoR-type" evidence="4">
    <location>
        <begin position="5"/>
        <end position="60"/>
    </location>
</feature>
<dbReference type="InterPro" id="IPR036390">
    <property type="entry name" value="WH_DNA-bd_sf"/>
</dbReference>
<organism evidence="5 6">
    <name type="scientific">Breznakia pachnodae</name>
    <dbReference type="NCBI Taxonomy" id="265178"/>
    <lineage>
        <taxon>Bacteria</taxon>
        <taxon>Bacillati</taxon>
        <taxon>Bacillota</taxon>
        <taxon>Erysipelotrichia</taxon>
        <taxon>Erysipelotrichales</taxon>
        <taxon>Erysipelotrichaceae</taxon>
        <taxon>Breznakia</taxon>
    </lineage>
</organism>
<dbReference type="InterPro" id="IPR014036">
    <property type="entry name" value="DeoR-like_C"/>
</dbReference>
<dbReference type="InterPro" id="IPR018356">
    <property type="entry name" value="Tscrpt_reg_HTH_DeoR_CS"/>
</dbReference>
<evidence type="ECO:0000256" key="2">
    <source>
        <dbReference type="ARBA" id="ARBA00023125"/>
    </source>
</evidence>
<comment type="caution">
    <text evidence="5">The sequence shown here is derived from an EMBL/GenBank/DDBJ whole genome shotgun (WGS) entry which is preliminary data.</text>
</comment>
<dbReference type="Pfam" id="PF08220">
    <property type="entry name" value="HTH_DeoR"/>
    <property type="match status" value="1"/>
</dbReference>
<dbReference type="Gene3D" id="3.40.50.1360">
    <property type="match status" value="1"/>
</dbReference>
<dbReference type="Proteomes" id="UP001230220">
    <property type="component" value="Unassembled WGS sequence"/>
</dbReference>
<dbReference type="PANTHER" id="PTHR30363">
    <property type="entry name" value="HTH-TYPE TRANSCRIPTIONAL REGULATOR SRLR-RELATED"/>
    <property type="match status" value="1"/>
</dbReference>
<dbReference type="RefSeq" id="WP_307407827.1">
    <property type="nucleotide sequence ID" value="NZ_JAUSUR010000003.1"/>
</dbReference>
<dbReference type="Gene3D" id="1.10.10.10">
    <property type="entry name" value="Winged helix-like DNA-binding domain superfamily/Winged helix DNA-binding domain"/>
    <property type="match status" value="1"/>
</dbReference>
<evidence type="ECO:0000259" key="4">
    <source>
        <dbReference type="PROSITE" id="PS51000"/>
    </source>
</evidence>
<evidence type="ECO:0000313" key="6">
    <source>
        <dbReference type="Proteomes" id="UP001230220"/>
    </source>
</evidence>
<dbReference type="InterPro" id="IPR001034">
    <property type="entry name" value="DeoR_HTH"/>
</dbReference>
<dbReference type="PANTHER" id="PTHR30363:SF44">
    <property type="entry name" value="AGA OPERON TRANSCRIPTIONAL REPRESSOR-RELATED"/>
    <property type="match status" value="1"/>
</dbReference>
<dbReference type="InterPro" id="IPR037171">
    <property type="entry name" value="NagB/RpiA_transferase-like"/>
</dbReference>
<evidence type="ECO:0000313" key="5">
    <source>
        <dbReference type="EMBL" id="MDQ0361257.1"/>
    </source>
</evidence>
<dbReference type="PRINTS" id="PR00037">
    <property type="entry name" value="HTHLACR"/>
</dbReference>
<dbReference type="SMART" id="SM01134">
    <property type="entry name" value="DeoRC"/>
    <property type="match status" value="1"/>
</dbReference>
<protein>
    <submittedName>
        <fullName evidence="5">DeoR/GlpR family transcriptional regulator of sugar metabolism</fullName>
    </submittedName>
</protein>
<dbReference type="SMART" id="SM00420">
    <property type="entry name" value="HTH_DEOR"/>
    <property type="match status" value="1"/>
</dbReference>
<dbReference type="SUPFAM" id="SSF100950">
    <property type="entry name" value="NagB/RpiA/CoA transferase-like"/>
    <property type="match status" value="1"/>
</dbReference>
<name>A0ABU0E2Z0_9FIRM</name>
<evidence type="ECO:0000256" key="1">
    <source>
        <dbReference type="ARBA" id="ARBA00023015"/>
    </source>
</evidence>
<keyword evidence="6" id="KW-1185">Reference proteome</keyword>
<keyword evidence="2" id="KW-0238">DNA-binding</keyword>
<gene>
    <name evidence="5" type="ORF">J2S15_002004</name>
</gene>
<dbReference type="PROSITE" id="PS00894">
    <property type="entry name" value="HTH_DEOR_1"/>
    <property type="match status" value="1"/>
</dbReference>
<dbReference type="Pfam" id="PF00455">
    <property type="entry name" value="DeoRC"/>
    <property type="match status" value="1"/>
</dbReference>
<dbReference type="EMBL" id="JAUSUR010000003">
    <property type="protein sequence ID" value="MDQ0361257.1"/>
    <property type="molecule type" value="Genomic_DNA"/>
</dbReference>
<dbReference type="InterPro" id="IPR050313">
    <property type="entry name" value="Carb_Metab_HTH_regulators"/>
</dbReference>
<dbReference type="SUPFAM" id="SSF46785">
    <property type="entry name" value="Winged helix' DNA-binding domain"/>
    <property type="match status" value="1"/>
</dbReference>
<reference evidence="5 6" key="1">
    <citation type="submission" date="2023-07" db="EMBL/GenBank/DDBJ databases">
        <title>Genomic Encyclopedia of Type Strains, Phase IV (KMG-IV): sequencing the most valuable type-strain genomes for metagenomic binning, comparative biology and taxonomic classification.</title>
        <authorList>
            <person name="Goeker M."/>
        </authorList>
    </citation>
    <scope>NUCLEOTIDE SEQUENCE [LARGE SCALE GENOMIC DNA]</scope>
    <source>
        <strain evidence="5 6">DSM 16784</strain>
    </source>
</reference>
<proteinExistence type="predicted"/>
<sequence>MSQKTKKRRDEISKIVISEGKVKVKDLAHQFQVSSETIRKDLHFLDRMGVISKSHGGATVINDYFQLPLDVKLQENLEAKKHIARATLDLIEDGSMIYLDAGSTSIQVAKLLRVKRNLTVVTNSIQVANIVSDSEHNVIVCGGLLQKRGKALIGGYAVDVLKTIHIDVAITGSDGFKNMDGFTTFSLEEIAVRRQVHKSSDVNVIVCDASKFDKTSTYIYGKFSEYDYFVTDEQDPIRLKQVSGVRKIISVRSV</sequence>
<dbReference type="PROSITE" id="PS51000">
    <property type="entry name" value="HTH_DEOR_2"/>
    <property type="match status" value="1"/>
</dbReference>
<keyword evidence="3" id="KW-0804">Transcription</keyword>
<accession>A0ABU0E2Z0</accession>
<keyword evidence="1" id="KW-0805">Transcription regulation</keyword>
<evidence type="ECO:0000256" key="3">
    <source>
        <dbReference type="ARBA" id="ARBA00023163"/>
    </source>
</evidence>